<accession>A0A699TKU5</accession>
<evidence type="ECO:0000313" key="1">
    <source>
        <dbReference type="EMBL" id="GFD08794.1"/>
    </source>
</evidence>
<proteinExistence type="predicted"/>
<reference evidence="1" key="1">
    <citation type="journal article" date="2019" name="Sci. Rep.">
        <title>Draft genome of Tanacetum cinerariifolium, the natural source of mosquito coil.</title>
        <authorList>
            <person name="Yamashiro T."/>
            <person name="Shiraishi A."/>
            <person name="Satake H."/>
            <person name="Nakayama K."/>
        </authorList>
    </citation>
    <scope>NUCLEOTIDE SEQUENCE</scope>
</reference>
<dbReference type="EMBL" id="BKCJ011240961">
    <property type="protein sequence ID" value="GFD08794.1"/>
    <property type="molecule type" value="Genomic_DNA"/>
</dbReference>
<gene>
    <name evidence="1" type="ORF">Tci_880763</name>
</gene>
<organism evidence="1">
    <name type="scientific">Tanacetum cinerariifolium</name>
    <name type="common">Dalmatian daisy</name>
    <name type="synonym">Chrysanthemum cinerariifolium</name>
    <dbReference type="NCBI Taxonomy" id="118510"/>
    <lineage>
        <taxon>Eukaryota</taxon>
        <taxon>Viridiplantae</taxon>
        <taxon>Streptophyta</taxon>
        <taxon>Embryophyta</taxon>
        <taxon>Tracheophyta</taxon>
        <taxon>Spermatophyta</taxon>
        <taxon>Magnoliopsida</taxon>
        <taxon>eudicotyledons</taxon>
        <taxon>Gunneridae</taxon>
        <taxon>Pentapetalae</taxon>
        <taxon>asterids</taxon>
        <taxon>campanulids</taxon>
        <taxon>Asterales</taxon>
        <taxon>Asteraceae</taxon>
        <taxon>Asteroideae</taxon>
        <taxon>Anthemideae</taxon>
        <taxon>Anthemidinae</taxon>
        <taxon>Tanacetum</taxon>
    </lineage>
</organism>
<dbReference type="AlphaFoldDB" id="A0A699TKU5"/>
<protein>
    <submittedName>
        <fullName evidence="1">Uncharacterized protein</fullName>
    </submittedName>
</protein>
<sequence length="76" mass="7373">MAVAVMATVVAAGCGVEGDSEAAAKMVVVLHVGGCRVCGSSGGQRGVMARGGGGWASTRVETEVAVMLAVHGVGGW</sequence>
<comment type="caution">
    <text evidence="1">The sequence shown here is derived from an EMBL/GenBank/DDBJ whole genome shotgun (WGS) entry which is preliminary data.</text>
</comment>
<name>A0A699TKU5_TANCI</name>